<name>A0A1U8BG77_NELNU</name>
<dbReference type="KEGG" id="nnu:104613133"/>
<keyword evidence="9" id="KW-1185">Reference proteome</keyword>
<keyword evidence="2" id="KW-0645">Protease</keyword>
<dbReference type="STRING" id="4432.A0A1U8BG77"/>
<dbReference type="eggNOG" id="KOG1543">
    <property type="taxonomic scope" value="Eukaryota"/>
</dbReference>
<dbReference type="SUPFAM" id="SSF54001">
    <property type="entry name" value="Cysteine proteinases"/>
    <property type="match status" value="1"/>
</dbReference>
<dbReference type="OrthoDB" id="10253408at2759"/>
<dbReference type="Gene3D" id="3.90.70.10">
    <property type="entry name" value="Cysteine proteinases"/>
    <property type="match status" value="1"/>
</dbReference>
<evidence type="ECO:0000313" key="9">
    <source>
        <dbReference type="Proteomes" id="UP000189703"/>
    </source>
</evidence>
<dbReference type="RefSeq" id="XP_010279138.1">
    <property type="nucleotide sequence ID" value="XM_010280836.2"/>
</dbReference>
<evidence type="ECO:0000256" key="2">
    <source>
        <dbReference type="ARBA" id="ARBA00022807"/>
    </source>
</evidence>
<evidence type="ECO:0000256" key="3">
    <source>
        <dbReference type="ARBA" id="ARBA00023157"/>
    </source>
</evidence>
<dbReference type="SMART" id="SM00277">
    <property type="entry name" value="GRAN"/>
    <property type="match status" value="1"/>
</dbReference>
<protein>
    <submittedName>
        <fullName evidence="10">Histone-lysine N-methyltransferase SETD1B-like</fullName>
    </submittedName>
</protein>
<comment type="similarity">
    <text evidence="1">Belongs to the peptidase C1 family.</text>
</comment>
<keyword evidence="2" id="KW-0788">Thiol protease</keyword>
<dbReference type="PRINTS" id="PR00705">
    <property type="entry name" value="PAPAIN"/>
</dbReference>
<accession>A0A1U8BG77</accession>
<dbReference type="AlphaFoldDB" id="A0A1U8BG77"/>
<dbReference type="InterPro" id="IPR000118">
    <property type="entry name" value="Granulin"/>
</dbReference>
<dbReference type="SUPFAM" id="SSF57277">
    <property type="entry name" value="Granulin repeat"/>
    <property type="match status" value="1"/>
</dbReference>
<organism evidence="9 10">
    <name type="scientific">Nelumbo nucifera</name>
    <name type="common">Sacred lotus</name>
    <dbReference type="NCBI Taxonomy" id="4432"/>
    <lineage>
        <taxon>Eukaryota</taxon>
        <taxon>Viridiplantae</taxon>
        <taxon>Streptophyta</taxon>
        <taxon>Embryophyta</taxon>
        <taxon>Tracheophyta</taxon>
        <taxon>Spermatophyta</taxon>
        <taxon>Magnoliopsida</taxon>
        <taxon>Proteales</taxon>
        <taxon>Nelumbonaceae</taxon>
        <taxon>Nelumbo</taxon>
    </lineage>
</organism>
<dbReference type="GeneID" id="104613133"/>
<reference evidence="10" key="1">
    <citation type="submission" date="2025-08" db="UniProtKB">
        <authorList>
            <consortium name="RefSeq"/>
        </authorList>
    </citation>
    <scope>IDENTIFICATION</scope>
</reference>
<dbReference type="InterPro" id="IPR025660">
    <property type="entry name" value="Pept_his_AS"/>
</dbReference>
<evidence type="ECO:0000259" key="6">
    <source>
        <dbReference type="SMART" id="SM00277"/>
    </source>
</evidence>
<dbReference type="GO" id="GO:0005615">
    <property type="term" value="C:extracellular space"/>
    <property type="evidence" value="ECO:0000318"/>
    <property type="project" value="GO_Central"/>
</dbReference>
<dbReference type="InterPro" id="IPR000668">
    <property type="entry name" value="Peptidase_C1A_C"/>
</dbReference>
<dbReference type="InParanoid" id="A0A1U8BG77"/>
<dbReference type="SMART" id="SM00645">
    <property type="entry name" value="Pept_C1"/>
    <property type="match status" value="1"/>
</dbReference>
<gene>
    <name evidence="10" type="primary">LOC104613133</name>
</gene>
<evidence type="ECO:0000256" key="4">
    <source>
        <dbReference type="SAM" id="MobiDB-lite"/>
    </source>
</evidence>
<dbReference type="InterPro" id="IPR013128">
    <property type="entry name" value="Peptidase_C1A"/>
</dbReference>
<dbReference type="InterPro" id="IPR037277">
    <property type="entry name" value="Granulin_sf"/>
</dbReference>
<proteinExistence type="inferred from homology"/>
<evidence type="ECO:0000313" key="10">
    <source>
        <dbReference type="RefSeq" id="XP_010279138.1"/>
    </source>
</evidence>
<keyword evidence="5" id="KW-0732">Signal</keyword>
<sequence>MGYRKTQLALLFSLWASVSGLCWCLPNEFSIVGYDPDELTSEEKVFELFGQWREKHGKVYKHEGELQWRFLNFRKNLQYVIEKNSERRSTGRFVGLNKFADMSNEEFREVYLSKVKRPVRKWMKNNGGTCDAPRSLDWRKRGAVTPVKDQGFCGSGWSFSSTGAMEGINFIVTGDLISLSAQELVDCDKTSDGCDGGCMNCAFEWVMMNGGIEAESNYPYTGQDGNCNITKEQTKVVAINGYEDVDQEESALLCAVVNQPVSVGIDGSTMDFQLYTGGIYDGDCSSNPDDINHAVLIVGYGSQGDDEDYWIVKNSWGTSWGMEGYMYTRRNTGLEYGVCAINAMASYPIKESLAPPIPSPVVPLPPPPSPLPTPPSPTVPLPPPPSPTPPSPDVPLPPPPTPPSPRPPSPAVPLPPPLPPPPSPIPPSPAPPHLPPPPPPSPRPPFPLPPPPSPLPTPPSPTVPLPPPPSPTPPSPDVPLPPPPTPPSPRPPSPAVPLPPPLPPPPSPIPPSPAPPHLPPPPPPSPRPPFPLPPPPSPLPTPPSPTVPLPPPPSPTPPSPDVPLPPPPTPPSPRPPSPAVPLPPPLPPPPSPIPPSPAPPHLPPPPPPSPRPPSPAPPPIPPSPPPPSPDVPLPPPLPPPPSPTPPSPAAPLLPPPPPPSPRPPSPAVPLPPPTPPPPSPRPPSPVIPLPPPPPSPRPPIECGYFSYCEATETCCCIFEFIGYCLLHGCCEYENAVCCSGTTYCCPHDYPICWEPDLCLKNYGDYFGVAAKKRKLSLKFPWTKIEDIANPHQPLQWKRNWFIVQHKRRI</sequence>
<feature type="region of interest" description="Disordered" evidence="4">
    <location>
        <begin position="367"/>
        <end position="692"/>
    </location>
</feature>
<keyword evidence="2" id="KW-0378">Hydrolase</keyword>
<feature type="domain" description="Cathepsin propeptide inhibitor" evidence="8">
    <location>
        <begin position="49"/>
        <end position="107"/>
    </location>
</feature>
<feature type="signal peptide" evidence="5">
    <location>
        <begin position="1"/>
        <end position="20"/>
    </location>
</feature>
<dbReference type="SMART" id="SM00848">
    <property type="entry name" value="Inhibitor_I29"/>
    <property type="match status" value="1"/>
</dbReference>
<dbReference type="PROSITE" id="PS00639">
    <property type="entry name" value="THIOL_PROTEASE_HIS"/>
    <property type="match status" value="1"/>
</dbReference>
<dbReference type="Pfam" id="PF08246">
    <property type="entry name" value="Inhibitor_I29"/>
    <property type="match status" value="1"/>
</dbReference>
<dbReference type="FunFam" id="3.90.70.10:FF:000177">
    <property type="entry name" value="Cysteine proteinase RD21A"/>
    <property type="match status" value="1"/>
</dbReference>
<dbReference type="InterPro" id="IPR013201">
    <property type="entry name" value="Prot_inhib_I29"/>
</dbReference>
<dbReference type="InterPro" id="IPR038765">
    <property type="entry name" value="Papain-like_cys_pep_sf"/>
</dbReference>
<evidence type="ECO:0000259" key="8">
    <source>
        <dbReference type="SMART" id="SM00848"/>
    </source>
</evidence>
<evidence type="ECO:0000259" key="7">
    <source>
        <dbReference type="SMART" id="SM00645"/>
    </source>
</evidence>
<evidence type="ECO:0000256" key="5">
    <source>
        <dbReference type="SAM" id="SignalP"/>
    </source>
</evidence>
<dbReference type="Proteomes" id="UP000189703">
    <property type="component" value="Unplaced"/>
</dbReference>
<dbReference type="eggNOG" id="KOG4296">
    <property type="taxonomic scope" value="Eukaryota"/>
</dbReference>
<dbReference type="Pfam" id="PF00112">
    <property type="entry name" value="Peptidase_C1"/>
    <property type="match status" value="1"/>
</dbReference>
<feature type="domain" description="Granulins" evidence="6">
    <location>
        <begin position="702"/>
        <end position="758"/>
    </location>
</feature>
<dbReference type="InterPro" id="IPR039417">
    <property type="entry name" value="Peptidase_C1A_papain-like"/>
</dbReference>
<dbReference type="PANTHER" id="PTHR12411">
    <property type="entry name" value="CYSTEINE PROTEASE FAMILY C1-RELATED"/>
    <property type="match status" value="1"/>
</dbReference>
<feature type="chain" id="PRO_5010529312" evidence="5">
    <location>
        <begin position="21"/>
        <end position="809"/>
    </location>
</feature>
<keyword evidence="3" id="KW-1015">Disulfide bond</keyword>
<dbReference type="Gene3D" id="2.10.25.160">
    <property type="entry name" value="Granulin"/>
    <property type="match status" value="1"/>
</dbReference>
<dbReference type="CDD" id="cd02248">
    <property type="entry name" value="Peptidase_C1A"/>
    <property type="match status" value="1"/>
</dbReference>
<dbReference type="GO" id="GO:0051603">
    <property type="term" value="P:proteolysis involved in protein catabolic process"/>
    <property type="evidence" value="ECO:0000318"/>
    <property type="project" value="GO_Central"/>
</dbReference>
<dbReference type="GO" id="GO:0004197">
    <property type="term" value="F:cysteine-type endopeptidase activity"/>
    <property type="evidence" value="ECO:0000318"/>
    <property type="project" value="GO_Central"/>
</dbReference>
<dbReference type="OMA" id="HCHASEE"/>
<evidence type="ECO:0000256" key="1">
    <source>
        <dbReference type="ARBA" id="ARBA00008455"/>
    </source>
</evidence>
<dbReference type="GO" id="GO:0005764">
    <property type="term" value="C:lysosome"/>
    <property type="evidence" value="ECO:0000318"/>
    <property type="project" value="GO_Central"/>
</dbReference>
<feature type="domain" description="Peptidase C1A papain C-terminal" evidence="7">
    <location>
        <begin position="132"/>
        <end position="349"/>
    </location>
</feature>